<dbReference type="PANTHER" id="PTHR32089">
    <property type="entry name" value="METHYL-ACCEPTING CHEMOTAXIS PROTEIN MCPB"/>
    <property type="match status" value="1"/>
</dbReference>
<accession>A0ABU7VPB7</accession>
<name>A0ABU7VPB7_9BACL</name>
<keyword evidence="4 6" id="KW-0807">Transducer</keyword>
<keyword evidence="11" id="KW-1185">Reference proteome</keyword>
<feature type="domain" description="Methyl-accepting transducer" evidence="8">
    <location>
        <begin position="407"/>
        <end position="657"/>
    </location>
</feature>
<dbReference type="InterPro" id="IPR003660">
    <property type="entry name" value="HAMP_dom"/>
</dbReference>
<evidence type="ECO:0000256" key="7">
    <source>
        <dbReference type="SAM" id="Phobius"/>
    </source>
</evidence>
<dbReference type="PANTHER" id="PTHR32089:SF114">
    <property type="entry name" value="METHYL-ACCEPTING CHEMOTAXIS PROTEIN MCPB"/>
    <property type="match status" value="1"/>
</dbReference>
<dbReference type="SMART" id="SM00283">
    <property type="entry name" value="MA"/>
    <property type="match status" value="1"/>
</dbReference>
<dbReference type="PROSITE" id="PS50885">
    <property type="entry name" value="HAMP"/>
    <property type="match status" value="1"/>
</dbReference>
<comment type="caution">
    <text evidence="10">The sequence shown here is derived from an EMBL/GenBank/DDBJ whole genome shotgun (WGS) entry which is preliminary data.</text>
</comment>
<dbReference type="PROSITE" id="PS50111">
    <property type="entry name" value="CHEMOTAXIS_TRANSDUC_2"/>
    <property type="match status" value="1"/>
</dbReference>
<evidence type="ECO:0000256" key="2">
    <source>
        <dbReference type="ARBA" id="ARBA00022475"/>
    </source>
</evidence>
<dbReference type="SUPFAM" id="SSF58104">
    <property type="entry name" value="Methyl-accepting chemotaxis protein (MCP) signaling domain"/>
    <property type="match status" value="1"/>
</dbReference>
<dbReference type="CDD" id="cd06225">
    <property type="entry name" value="HAMP"/>
    <property type="match status" value="1"/>
</dbReference>
<evidence type="ECO:0000259" key="8">
    <source>
        <dbReference type="PROSITE" id="PS50111"/>
    </source>
</evidence>
<dbReference type="InterPro" id="IPR004089">
    <property type="entry name" value="MCPsignal_dom"/>
</dbReference>
<reference evidence="10 11" key="1">
    <citation type="submission" date="2024-02" db="EMBL/GenBank/DDBJ databases">
        <title>A nitrogen-fixing paenibacillus bacterium.</title>
        <authorList>
            <person name="Zhang W.L."/>
            <person name="Chen S.F."/>
        </authorList>
    </citation>
    <scope>NUCLEOTIDE SEQUENCE [LARGE SCALE GENOMIC DNA]</scope>
    <source>
        <strain evidence="10 11">M1</strain>
    </source>
</reference>
<keyword evidence="7" id="KW-1133">Transmembrane helix</keyword>
<evidence type="ECO:0000256" key="4">
    <source>
        <dbReference type="ARBA" id="ARBA00023224"/>
    </source>
</evidence>
<comment type="similarity">
    <text evidence="5">Belongs to the methyl-accepting chemotaxis (MCP) protein family.</text>
</comment>
<dbReference type="Gene3D" id="1.10.8.500">
    <property type="entry name" value="HAMP domain in histidine kinase"/>
    <property type="match status" value="1"/>
</dbReference>
<comment type="subcellular location">
    <subcellularLocation>
        <location evidence="1">Cell membrane</location>
    </subcellularLocation>
</comment>
<keyword evidence="3 7" id="KW-0472">Membrane</keyword>
<dbReference type="EMBL" id="JAZHPZ010000001">
    <property type="protein sequence ID" value="MEF2964754.1"/>
    <property type="molecule type" value="Genomic_DNA"/>
</dbReference>
<dbReference type="Proteomes" id="UP001306950">
    <property type="component" value="Unassembled WGS sequence"/>
</dbReference>
<evidence type="ECO:0000259" key="9">
    <source>
        <dbReference type="PROSITE" id="PS50885"/>
    </source>
</evidence>
<evidence type="ECO:0000256" key="3">
    <source>
        <dbReference type="ARBA" id="ARBA00023136"/>
    </source>
</evidence>
<evidence type="ECO:0000313" key="10">
    <source>
        <dbReference type="EMBL" id="MEF2964754.1"/>
    </source>
</evidence>
<proteinExistence type="inferred from homology"/>
<evidence type="ECO:0000313" key="11">
    <source>
        <dbReference type="Proteomes" id="UP001306950"/>
    </source>
</evidence>
<dbReference type="Gene3D" id="3.30.450.20">
    <property type="entry name" value="PAS domain"/>
    <property type="match status" value="1"/>
</dbReference>
<dbReference type="RefSeq" id="WP_331844959.1">
    <property type="nucleotide sequence ID" value="NZ_JAZHPZ010000001.1"/>
</dbReference>
<evidence type="ECO:0000256" key="5">
    <source>
        <dbReference type="ARBA" id="ARBA00029447"/>
    </source>
</evidence>
<dbReference type="CDD" id="cd18774">
    <property type="entry name" value="PDC2_HK_sensor"/>
    <property type="match status" value="1"/>
</dbReference>
<evidence type="ECO:0000256" key="6">
    <source>
        <dbReference type="PROSITE-ProRule" id="PRU00284"/>
    </source>
</evidence>
<dbReference type="Pfam" id="PF00672">
    <property type="entry name" value="HAMP"/>
    <property type="match status" value="1"/>
</dbReference>
<gene>
    <name evidence="10" type="ORF">V3851_02845</name>
</gene>
<keyword evidence="7" id="KW-0812">Transmembrane</keyword>
<dbReference type="Gene3D" id="1.10.287.950">
    <property type="entry name" value="Methyl-accepting chemotaxis protein"/>
    <property type="match status" value="1"/>
</dbReference>
<organism evidence="10 11">
    <name type="scientific">Paenibacillus haidiansis</name>
    <dbReference type="NCBI Taxonomy" id="1574488"/>
    <lineage>
        <taxon>Bacteria</taxon>
        <taxon>Bacillati</taxon>
        <taxon>Bacillota</taxon>
        <taxon>Bacilli</taxon>
        <taxon>Bacillales</taxon>
        <taxon>Paenibacillaceae</taxon>
        <taxon>Paenibacillus</taxon>
    </lineage>
</organism>
<feature type="domain" description="HAMP" evidence="9">
    <location>
        <begin position="336"/>
        <end position="388"/>
    </location>
</feature>
<evidence type="ECO:0000256" key="1">
    <source>
        <dbReference type="ARBA" id="ARBA00004236"/>
    </source>
</evidence>
<feature type="transmembrane region" description="Helical" evidence="7">
    <location>
        <begin position="312"/>
        <end position="335"/>
    </location>
</feature>
<dbReference type="Pfam" id="PF00015">
    <property type="entry name" value="MCPsignal"/>
    <property type="match status" value="1"/>
</dbReference>
<feature type="transmembrane region" description="Helical" evidence="7">
    <location>
        <begin position="31"/>
        <end position="51"/>
    </location>
</feature>
<protein>
    <submittedName>
        <fullName evidence="10">Methyl-accepting chemotaxis protein</fullName>
    </submittedName>
</protein>
<sequence length="693" mass="74122">MKSHPPKEEKRPFVRLSGFGIHPGKSVGARLFFIFFFAMLAFVLSLGLVSYQMSKRTIEQNAVLSNRQTVNQTAEKLDLTLRRYEDSLQQSLFGGEIQDLVRKGSLKSTDARQQIVIKQKLTSALGNWAFSNSGVLGVCLIPESDAMQSVTSGMTEEGFLKSAKEAEWFREALAAGGSVWMAGSAAGEGQGTSSAFHLVKALPGSGREGYVIVANIKTSILTEELNKINLGGQSTVQLVAEDHRLIASSAEAGQAGYEDMLGTAATGEDGSVRGTNAAGENMLTVYGTLGSTGWKLVNVIPVGELVKDAKKILLTTYLTAIVVAFLAVFVGLWMARTIAGPLNRMKELMRQAAKGDLRVRMTRRSRDEIGELSLSFNEMLDQITALVDQTGGTALEVLETAYELGEISRKTAGAAKEIAGATEQIAAGASSMAQEAERGSDLTGQMSGRIGEFVAANREMSGAAADVGSSSERGIGQLLSLEREADLTGRKTEALVDKVNGLKAATLSVLKVLDVMQNITNRTSILSLNASIEAARAGASGKGFMVVAGEIRALAEQSRESIDMVGRIADGIMNEMNETVQALSEVTPQFDRQREAVRETNGIFHDVRERMEAFIVRLTEVTASVGQLEEAQLILSDSMSNVSAVAEQSSAASEEVASLSGEQQAVSEQLVQLSGKLELASVRLKEKLSLFKL</sequence>
<dbReference type="SMART" id="SM00304">
    <property type="entry name" value="HAMP"/>
    <property type="match status" value="1"/>
</dbReference>
<keyword evidence="2" id="KW-1003">Cell membrane</keyword>